<dbReference type="OMA" id="TWWIENI"/>
<evidence type="ECO:0000256" key="2">
    <source>
        <dbReference type="SAM" id="MobiDB-lite"/>
    </source>
</evidence>
<dbReference type="InterPro" id="IPR006600">
    <property type="entry name" value="HTH_CenpB_DNA-bd_dom"/>
</dbReference>
<dbReference type="PROSITE" id="PS51253">
    <property type="entry name" value="HTH_CENPB"/>
    <property type="match status" value="1"/>
</dbReference>
<name>A0A671FBA6_RHIFE</name>
<dbReference type="SMART" id="SM00674">
    <property type="entry name" value="CENPB"/>
    <property type="match status" value="1"/>
</dbReference>
<sequence length="427" mass="48665">MSKRFSYTASFKLTVIKFAKEHGNRAAERHFGPPPTESVIRLWRQQEEKLLRMPRQKKAMRGKPPKWPEVEQEVKTWILEQRQTGISVSTKMIQEEGKRIAREKNIDDFSGTPKWCFNFMKREGLSLRTQTKLAPKLPAAYENQVLEFHSYVISLRKTYNFELSQIASMDEVPLTFGVPSNRTVSVKGVNTMAVKTSGHEKTHFTVVLACCADGTKLPPMIIFKRKTFLKEKIPSGVIVHMHEKGWMNEEGMKIWFNKVWSRRPGGLLKKTALLVFDHFKAHVTQSVKAIAADLKTQLAVVPGGLAGQLQPLDVSVNKPFKALMKKEWMSWMQSVGNDLTPTGRIKKASITQVCDWILRSWNGVKKEVVVKSFKKCGISNAMDGTEDDEIYQDKESNSSEDTSNIKIKEDNTSDIDSEEEFLAFYDA</sequence>
<keyword evidence="5" id="KW-1185">Reference proteome</keyword>
<reference evidence="4" key="4">
    <citation type="submission" date="2025-08" db="UniProtKB">
        <authorList>
            <consortium name="Ensembl"/>
        </authorList>
    </citation>
    <scope>IDENTIFICATION</scope>
</reference>
<dbReference type="Gene3D" id="1.10.10.60">
    <property type="entry name" value="Homeodomain-like"/>
    <property type="match status" value="1"/>
</dbReference>
<dbReference type="InterPro" id="IPR050863">
    <property type="entry name" value="CenT-Element_Derived"/>
</dbReference>
<proteinExistence type="predicted"/>
<dbReference type="Proteomes" id="UP000472240">
    <property type="component" value="Chromosome 24"/>
</dbReference>
<accession>A0A671FBA6</accession>
<dbReference type="SUPFAM" id="SSF46689">
    <property type="entry name" value="Homeodomain-like"/>
    <property type="match status" value="1"/>
</dbReference>
<dbReference type="GO" id="GO:0005634">
    <property type="term" value="C:nucleus"/>
    <property type="evidence" value="ECO:0007669"/>
    <property type="project" value="TreeGrafter"/>
</dbReference>
<feature type="domain" description="HTH CENPB-type" evidence="3">
    <location>
        <begin position="58"/>
        <end position="129"/>
    </location>
</feature>
<dbReference type="Pfam" id="PF03184">
    <property type="entry name" value="DDE_1"/>
    <property type="match status" value="1"/>
</dbReference>
<dbReference type="PANTHER" id="PTHR19303">
    <property type="entry name" value="TRANSPOSON"/>
    <property type="match status" value="1"/>
</dbReference>
<reference evidence="4 5" key="2">
    <citation type="journal article" date="2018" name="Annu Rev Anim Biosci">
        <title>Bat Biology, Genomes, and the Bat1K Project: To Generate Chromosome-Level Genomes for All Living Bat Species.</title>
        <authorList>
            <person name="Teeling E.C."/>
            <person name="Vernes S.C."/>
            <person name="Davalos L.M."/>
            <person name="Ray D.A."/>
            <person name="Gilbert M.T.P."/>
            <person name="Myers E."/>
        </authorList>
    </citation>
    <scope>NUCLEOTIDE SEQUENCE</scope>
</reference>
<dbReference type="InParanoid" id="A0A671FBA6"/>
<protein>
    <recommendedName>
        <fullName evidence="3">HTH CENPB-type domain-containing protein</fullName>
    </recommendedName>
</protein>
<evidence type="ECO:0000259" key="3">
    <source>
        <dbReference type="PROSITE" id="PS51253"/>
    </source>
</evidence>
<dbReference type="GeneTree" id="ENSGT00940000163759"/>
<dbReference type="Pfam" id="PF03221">
    <property type="entry name" value="HTH_Tnp_Tc5"/>
    <property type="match status" value="1"/>
</dbReference>
<evidence type="ECO:0000313" key="4">
    <source>
        <dbReference type="Ensembl" id="ENSRFEP00010021063.1"/>
    </source>
</evidence>
<dbReference type="InterPro" id="IPR009057">
    <property type="entry name" value="Homeodomain-like_sf"/>
</dbReference>
<dbReference type="GO" id="GO:0003677">
    <property type="term" value="F:DNA binding"/>
    <property type="evidence" value="ECO:0007669"/>
    <property type="project" value="UniProtKB-KW"/>
</dbReference>
<evidence type="ECO:0000256" key="1">
    <source>
        <dbReference type="ARBA" id="ARBA00023125"/>
    </source>
</evidence>
<reference evidence="4 5" key="1">
    <citation type="journal article" date="2015" name="Annu Rev Anim Biosci">
        <title>The Genome 10K Project: a way forward.</title>
        <authorList>
            <person name="Koepfli K.P."/>
            <person name="Paten B."/>
            <person name="O'Brien S.J."/>
            <person name="Koepfli K.P."/>
            <person name="Paten B."/>
            <person name="Antunes A."/>
            <person name="Belov K."/>
            <person name="Bustamante C."/>
            <person name="Castoe T.A."/>
            <person name="Clawson H."/>
            <person name="Crawford A.J."/>
            <person name="Diekhans M."/>
            <person name="Distel D."/>
            <person name="Durbin R."/>
            <person name="Earl D."/>
            <person name="Fujita M.K."/>
            <person name="Gamble T."/>
            <person name="Georges A."/>
            <person name="Gemmell N."/>
            <person name="Gilbert M.T."/>
            <person name="Graves J.M."/>
            <person name="Green R.E."/>
            <person name="Hickey G."/>
            <person name="Jarvis E.D."/>
            <person name="Johnson W."/>
            <person name="Komissarov A."/>
            <person name="Korf I."/>
            <person name="Kuhn R."/>
            <person name="Larkin D.M."/>
            <person name="Lewin H."/>
            <person name="Lopez J.V."/>
            <person name="Ma J."/>
            <person name="Marques-Bonet T."/>
            <person name="Miller W."/>
            <person name="Murphy R."/>
            <person name="Pevzner P."/>
            <person name="Shapiro B."/>
            <person name="Steiner C."/>
            <person name="Tamazian G."/>
            <person name="Venkatesh B."/>
            <person name="Wang J."/>
            <person name="Wayne R."/>
            <person name="Wiley E."/>
            <person name="Yang H."/>
            <person name="Zhang G."/>
            <person name="Haussler D."/>
            <person name="Ryder O."/>
            <person name="O'Brien S.J."/>
        </authorList>
    </citation>
    <scope>NUCLEOTIDE SEQUENCE</scope>
</reference>
<keyword evidence="1" id="KW-0238">DNA-binding</keyword>
<organism evidence="4 5">
    <name type="scientific">Rhinolophus ferrumequinum</name>
    <name type="common">Greater horseshoe bat</name>
    <dbReference type="NCBI Taxonomy" id="59479"/>
    <lineage>
        <taxon>Eukaryota</taxon>
        <taxon>Metazoa</taxon>
        <taxon>Chordata</taxon>
        <taxon>Craniata</taxon>
        <taxon>Vertebrata</taxon>
        <taxon>Euteleostomi</taxon>
        <taxon>Mammalia</taxon>
        <taxon>Eutheria</taxon>
        <taxon>Laurasiatheria</taxon>
        <taxon>Chiroptera</taxon>
        <taxon>Yinpterochiroptera</taxon>
        <taxon>Rhinolophoidea</taxon>
        <taxon>Rhinolophidae</taxon>
        <taxon>Rhinolophinae</taxon>
        <taxon>Rhinolophus</taxon>
    </lineage>
</organism>
<dbReference type="Ensembl" id="ENSRFET00010022936.1">
    <property type="protein sequence ID" value="ENSRFEP00010021063.1"/>
    <property type="gene ID" value="ENSRFEG00010014182.1"/>
</dbReference>
<feature type="region of interest" description="Disordered" evidence="2">
    <location>
        <begin position="384"/>
        <end position="413"/>
    </location>
</feature>
<reference evidence="4" key="5">
    <citation type="submission" date="2025-09" db="UniProtKB">
        <authorList>
            <consortium name="Ensembl"/>
        </authorList>
    </citation>
    <scope>IDENTIFICATION</scope>
</reference>
<reference evidence="5" key="3">
    <citation type="submission" date="2018-12" db="EMBL/GenBank/DDBJ databases">
        <title>G10K-VGP greater horseshoe bat female genome, primary haplotype.</title>
        <authorList>
            <person name="Teeling E."/>
            <person name="Myers G."/>
            <person name="Vernes S."/>
            <person name="Pippel M."/>
            <person name="Winkler S."/>
            <person name="Fedrigo O."/>
            <person name="Rhie A."/>
            <person name="Koren S."/>
            <person name="Phillippy A."/>
            <person name="Lewin H."/>
            <person name="Damas J."/>
            <person name="Howe K."/>
            <person name="Mountcastle J."/>
            <person name="Jarvis E.D."/>
        </authorList>
    </citation>
    <scope>NUCLEOTIDE SEQUENCE [LARGE SCALE GENOMIC DNA]</scope>
</reference>
<dbReference type="AlphaFoldDB" id="A0A671FBA6"/>
<dbReference type="InterPro" id="IPR004875">
    <property type="entry name" value="DDE_SF_endonuclease_dom"/>
</dbReference>
<dbReference type="PANTHER" id="PTHR19303:SF74">
    <property type="entry name" value="POGO TRANSPOSABLE ELEMENT WITH KRAB DOMAIN"/>
    <property type="match status" value="1"/>
</dbReference>
<evidence type="ECO:0000313" key="5">
    <source>
        <dbReference type="Proteomes" id="UP000472240"/>
    </source>
</evidence>